<dbReference type="AlphaFoldDB" id="A0A5J4TZK6"/>
<evidence type="ECO:0008006" key="3">
    <source>
        <dbReference type="Google" id="ProtNLM"/>
    </source>
</evidence>
<reference evidence="1 2" key="1">
    <citation type="submission" date="2019-03" db="EMBL/GenBank/DDBJ databases">
        <title>Single cell metagenomics reveals metabolic interactions within the superorganism composed of flagellate Streblomastix strix and complex community of Bacteroidetes bacteria on its surface.</title>
        <authorList>
            <person name="Treitli S.C."/>
            <person name="Kolisko M."/>
            <person name="Husnik F."/>
            <person name="Keeling P."/>
            <person name="Hampl V."/>
        </authorList>
    </citation>
    <scope>NUCLEOTIDE SEQUENCE [LARGE SCALE GENOMIC DNA]</scope>
    <source>
        <strain evidence="1">ST1C</strain>
    </source>
</reference>
<comment type="caution">
    <text evidence="1">The sequence shown here is derived from an EMBL/GenBank/DDBJ whole genome shotgun (WGS) entry which is preliminary data.</text>
</comment>
<protein>
    <recommendedName>
        <fullName evidence="3">Tail specific protease domain-containing protein</fullName>
    </recommendedName>
</protein>
<sequence length="129" mass="14530">MPSSLPLLIYEITSGLFSIEESFNLVQEEAQLPLELDYMGIDKHFYSRGNRKRTTQSEDKKNSKTVNLTYKQILYQPQDVLIITDGACASTCSQFVKHIGDKYLGRIVGVGAPYQVDKDIRFDVGMATS</sequence>
<name>A0A5J4TZK6_9EUKA</name>
<proteinExistence type="predicted"/>
<organism evidence="1 2">
    <name type="scientific">Streblomastix strix</name>
    <dbReference type="NCBI Taxonomy" id="222440"/>
    <lineage>
        <taxon>Eukaryota</taxon>
        <taxon>Metamonada</taxon>
        <taxon>Preaxostyla</taxon>
        <taxon>Oxymonadida</taxon>
        <taxon>Streblomastigidae</taxon>
        <taxon>Streblomastix</taxon>
    </lineage>
</organism>
<gene>
    <name evidence="1" type="ORF">EZS28_041075</name>
</gene>
<dbReference type="EMBL" id="SNRW01022967">
    <property type="protein sequence ID" value="KAA6363399.1"/>
    <property type="molecule type" value="Genomic_DNA"/>
</dbReference>
<dbReference type="Proteomes" id="UP000324800">
    <property type="component" value="Unassembled WGS sequence"/>
</dbReference>
<accession>A0A5J4TZK6</accession>
<dbReference type="OrthoDB" id="2437318at2759"/>
<evidence type="ECO:0000313" key="1">
    <source>
        <dbReference type="EMBL" id="KAA6363399.1"/>
    </source>
</evidence>
<evidence type="ECO:0000313" key="2">
    <source>
        <dbReference type="Proteomes" id="UP000324800"/>
    </source>
</evidence>